<dbReference type="RefSeq" id="WP_283423788.1">
    <property type="nucleotide sequence ID" value="NZ_FXTZ01000020.1"/>
</dbReference>
<gene>
    <name evidence="1" type="ORF">SAMN06264346_12037</name>
</gene>
<dbReference type="SUPFAM" id="SSF51735">
    <property type="entry name" value="NAD(P)-binding Rossmann-fold domains"/>
    <property type="match status" value="1"/>
</dbReference>
<accession>A0ABY1PK03</accession>
<evidence type="ECO:0000313" key="2">
    <source>
        <dbReference type="Proteomes" id="UP001157960"/>
    </source>
</evidence>
<proteinExistence type="predicted"/>
<name>A0ABY1PK03_9FLAO</name>
<keyword evidence="2" id="KW-1185">Reference proteome</keyword>
<evidence type="ECO:0000313" key="1">
    <source>
        <dbReference type="EMBL" id="SMP35289.1"/>
    </source>
</evidence>
<protein>
    <submittedName>
        <fullName evidence="1">dTDP-4-dehydrorhamnose reductase</fullName>
    </submittedName>
</protein>
<dbReference type="Gene3D" id="3.40.50.720">
    <property type="entry name" value="NAD(P)-binding Rossmann-like Domain"/>
    <property type="match status" value="1"/>
</dbReference>
<organism evidence="1 2">
    <name type="scientific">Chryseobacterium profundimaris</name>
    <dbReference type="NCBI Taxonomy" id="1387275"/>
    <lineage>
        <taxon>Bacteria</taxon>
        <taxon>Pseudomonadati</taxon>
        <taxon>Bacteroidota</taxon>
        <taxon>Flavobacteriia</taxon>
        <taxon>Flavobacteriales</taxon>
        <taxon>Weeksellaceae</taxon>
        <taxon>Chryseobacterium group</taxon>
        <taxon>Chryseobacterium</taxon>
    </lineage>
</organism>
<sequence length="260" mass="29957">MKKIGIIGYGWLGTRIGERFSENFEIFTTTTSPQKLEDIRSKGIHADLAFFSEEKNEFPELWNSITELDIIIITVPFSERRTSKEILEKKLSSLFSFTGKFEKQIFFMSTTSVYPDKPGIFTEEMQPSENVFVENKIKEAFPHINILRLGGLMGDGRLLKNFKISDVSGVVNHIHYEDIAAIILKMIEKNSMGKIYNVVAPLYPSKQQVLAVQNNQDIERTNQDDYKRIISSEKLISELEYTFIYPDPKSFHEGRNINLL</sequence>
<comment type="caution">
    <text evidence="1">The sequence shown here is derived from an EMBL/GenBank/DDBJ whole genome shotgun (WGS) entry which is preliminary data.</text>
</comment>
<dbReference type="EMBL" id="FXTZ01000020">
    <property type="protein sequence ID" value="SMP35289.1"/>
    <property type="molecule type" value="Genomic_DNA"/>
</dbReference>
<dbReference type="Proteomes" id="UP001157960">
    <property type="component" value="Unassembled WGS sequence"/>
</dbReference>
<dbReference type="InterPro" id="IPR036291">
    <property type="entry name" value="NAD(P)-bd_dom_sf"/>
</dbReference>
<reference evidence="1 2" key="1">
    <citation type="submission" date="2017-05" db="EMBL/GenBank/DDBJ databases">
        <authorList>
            <person name="Varghese N."/>
            <person name="Submissions S."/>
        </authorList>
    </citation>
    <scope>NUCLEOTIDE SEQUENCE [LARGE SCALE GENOMIC DNA]</scope>
    <source>
        <strain evidence="1 2">DSM 28214</strain>
    </source>
</reference>